<feature type="domain" description="Chromo" evidence="1">
    <location>
        <begin position="150"/>
        <end position="212"/>
    </location>
</feature>
<proteinExistence type="predicted"/>
<evidence type="ECO:0000259" key="1">
    <source>
        <dbReference type="PROSITE" id="PS50013"/>
    </source>
</evidence>
<gene>
    <name evidence="2" type="ORF">PHMEG_00020111</name>
</gene>
<reference evidence="3" key="1">
    <citation type="submission" date="2017-03" db="EMBL/GenBank/DDBJ databases">
        <title>Phytopthora megakarya and P. palmivora, two closely related causual agents of cacao black pod achieved similar genome size and gene model numbers by different mechanisms.</title>
        <authorList>
            <person name="Ali S."/>
            <person name="Shao J."/>
            <person name="Larry D.J."/>
            <person name="Kronmiller B."/>
            <person name="Shen D."/>
            <person name="Strem M.D."/>
            <person name="Melnick R.L."/>
            <person name="Guiltinan M.J."/>
            <person name="Tyler B.M."/>
            <person name="Meinhardt L.W."/>
            <person name="Bailey B.A."/>
        </authorList>
    </citation>
    <scope>NUCLEOTIDE SEQUENCE [LARGE SCALE GENOMIC DNA]</scope>
    <source>
        <strain evidence="3">zdho120</strain>
    </source>
</reference>
<evidence type="ECO:0000313" key="3">
    <source>
        <dbReference type="Proteomes" id="UP000198211"/>
    </source>
</evidence>
<sequence length="236" mass="26458">MAKGYQAVEKARRAQKHNESLSRIEEAVIPGTDQTVTQAEIGAATEDSNETSEGECETRIDEENSALMTRDPFALKKRSKSLLTNSTCRIKAVTGFFQVVHVSRLKAVDEFNDLPNTRLTAVVTKSSRLDFDEELLPEVSREPDHVTNEYEMEAILDDRVPLSTSTERAVREFKEKWMGYEEPAWGSASNLSCGGLLYDYLCEKMSGPKVANGSSRGRRLDTKMEMNCLCGRYSPQ</sequence>
<dbReference type="PROSITE" id="PS50013">
    <property type="entry name" value="CHROMO_2"/>
    <property type="match status" value="1"/>
</dbReference>
<accession>A0A225VQ87</accession>
<organism evidence="2 3">
    <name type="scientific">Phytophthora megakarya</name>
    <dbReference type="NCBI Taxonomy" id="4795"/>
    <lineage>
        <taxon>Eukaryota</taxon>
        <taxon>Sar</taxon>
        <taxon>Stramenopiles</taxon>
        <taxon>Oomycota</taxon>
        <taxon>Peronosporomycetes</taxon>
        <taxon>Peronosporales</taxon>
        <taxon>Peronosporaceae</taxon>
        <taxon>Phytophthora</taxon>
    </lineage>
</organism>
<dbReference type="EMBL" id="NBNE01003518">
    <property type="protein sequence ID" value="OWZ07495.1"/>
    <property type="molecule type" value="Genomic_DNA"/>
</dbReference>
<dbReference type="Proteomes" id="UP000198211">
    <property type="component" value="Unassembled WGS sequence"/>
</dbReference>
<name>A0A225VQ87_9STRA</name>
<keyword evidence="3" id="KW-1185">Reference proteome</keyword>
<evidence type="ECO:0000313" key="2">
    <source>
        <dbReference type="EMBL" id="OWZ07495.1"/>
    </source>
</evidence>
<comment type="caution">
    <text evidence="2">The sequence shown here is derived from an EMBL/GenBank/DDBJ whole genome shotgun (WGS) entry which is preliminary data.</text>
</comment>
<dbReference type="AlphaFoldDB" id="A0A225VQ87"/>
<protein>
    <recommendedName>
        <fullName evidence="1">Chromo domain-containing protein</fullName>
    </recommendedName>
</protein>
<dbReference type="InterPro" id="IPR000953">
    <property type="entry name" value="Chromo/chromo_shadow_dom"/>
</dbReference>
<dbReference type="Gene3D" id="2.40.50.40">
    <property type="match status" value="1"/>
</dbReference>